<dbReference type="OrthoDB" id="9990291at2"/>
<feature type="transmembrane region" description="Helical" evidence="1">
    <location>
        <begin position="6"/>
        <end position="28"/>
    </location>
</feature>
<protein>
    <submittedName>
        <fullName evidence="2">Uncharacterized protein</fullName>
    </submittedName>
</protein>
<organism evidence="2 3">
    <name type="scientific">Urbifossiella limnaea</name>
    <dbReference type="NCBI Taxonomy" id="2528023"/>
    <lineage>
        <taxon>Bacteria</taxon>
        <taxon>Pseudomonadati</taxon>
        <taxon>Planctomycetota</taxon>
        <taxon>Planctomycetia</taxon>
        <taxon>Gemmatales</taxon>
        <taxon>Gemmataceae</taxon>
        <taxon>Urbifossiella</taxon>
    </lineage>
</organism>
<name>A0A517XNK2_9BACT</name>
<dbReference type="Proteomes" id="UP000319576">
    <property type="component" value="Chromosome"/>
</dbReference>
<evidence type="ECO:0000313" key="3">
    <source>
        <dbReference type="Proteomes" id="UP000319576"/>
    </source>
</evidence>
<dbReference type="KEGG" id="uli:ETAA1_09900"/>
<reference evidence="2 3" key="1">
    <citation type="submission" date="2019-02" db="EMBL/GenBank/DDBJ databases">
        <title>Deep-cultivation of Planctomycetes and their phenomic and genomic characterization uncovers novel biology.</title>
        <authorList>
            <person name="Wiegand S."/>
            <person name="Jogler M."/>
            <person name="Boedeker C."/>
            <person name="Pinto D."/>
            <person name="Vollmers J."/>
            <person name="Rivas-Marin E."/>
            <person name="Kohn T."/>
            <person name="Peeters S.H."/>
            <person name="Heuer A."/>
            <person name="Rast P."/>
            <person name="Oberbeckmann S."/>
            <person name="Bunk B."/>
            <person name="Jeske O."/>
            <person name="Meyerdierks A."/>
            <person name="Storesund J.E."/>
            <person name="Kallscheuer N."/>
            <person name="Luecker S."/>
            <person name="Lage O.M."/>
            <person name="Pohl T."/>
            <person name="Merkel B.J."/>
            <person name="Hornburger P."/>
            <person name="Mueller R.-W."/>
            <person name="Bruemmer F."/>
            <person name="Labrenz M."/>
            <person name="Spormann A.M."/>
            <person name="Op den Camp H."/>
            <person name="Overmann J."/>
            <person name="Amann R."/>
            <person name="Jetten M.S.M."/>
            <person name="Mascher T."/>
            <person name="Medema M.H."/>
            <person name="Devos D.P."/>
            <person name="Kaster A.-K."/>
            <person name="Ovreas L."/>
            <person name="Rohde M."/>
            <person name="Galperin M.Y."/>
            <person name="Jogler C."/>
        </authorList>
    </citation>
    <scope>NUCLEOTIDE SEQUENCE [LARGE SCALE GENOMIC DNA]</scope>
    <source>
        <strain evidence="2 3">ETA_A1</strain>
    </source>
</reference>
<evidence type="ECO:0000313" key="2">
    <source>
        <dbReference type="EMBL" id="QDU19087.1"/>
    </source>
</evidence>
<feature type="transmembrane region" description="Helical" evidence="1">
    <location>
        <begin position="49"/>
        <end position="67"/>
    </location>
</feature>
<evidence type="ECO:0000256" key="1">
    <source>
        <dbReference type="SAM" id="Phobius"/>
    </source>
</evidence>
<dbReference type="EMBL" id="CP036273">
    <property type="protein sequence ID" value="QDU19087.1"/>
    <property type="molecule type" value="Genomic_DNA"/>
</dbReference>
<dbReference type="RefSeq" id="WP_145234817.1">
    <property type="nucleotide sequence ID" value="NZ_CP036273.1"/>
</dbReference>
<keyword evidence="1" id="KW-0472">Membrane</keyword>
<sequence length="174" mass="18790">MGDALALLPAAAAAVGGLIGVAVIAATARRTAEVRGGTSLLEYGRPVKVSAGAFWVLWVVVVVLSVTQPTDDPLEGAGIVLLFSALVLSYYLEVFGVRLEFDESGIRTRSPWRAGRRIGWVEVTRVWYNPILQWHVVETTNQGRVRLHDFLSGVGSLLTELDRRGVPGAKHTVS</sequence>
<gene>
    <name evidence="2" type="ORF">ETAA1_09900</name>
</gene>
<dbReference type="AlphaFoldDB" id="A0A517XNK2"/>
<feature type="transmembrane region" description="Helical" evidence="1">
    <location>
        <begin position="79"/>
        <end position="99"/>
    </location>
</feature>
<accession>A0A517XNK2</accession>
<keyword evidence="1" id="KW-0812">Transmembrane</keyword>
<keyword evidence="1" id="KW-1133">Transmembrane helix</keyword>
<keyword evidence="3" id="KW-1185">Reference proteome</keyword>
<proteinExistence type="predicted"/>